<keyword evidence="2" id="KW-0813">Transport</keyword>
<dbReference type="InterPro" id="IPR027417">
    <property type="entry name" value="P-loop_NTPase"/>
</dbReference>
<evidence type="ECO:0000256" key="1">
    <source>
        <dbReference type="ARBA" id="ARBA00005417"/>
    </source>
</evidence>
<dbReference type="InterPro" id="IPR017871">
    <property type="entry name" value="ABC_transporter-like_CS"/>
</dbReference>
<keyword evidence="3" id="KW-0547">Nucleotide-binding</keyword>
<evidence type="ECO:0000313" key="6">
    <source>
        <dbReference type="EMBL" id="GAV22290.1"/>
    </source>
</evidence>
<dbReference type="Pfam" id="PF00005">
    <property type="entry name" value="ABC_tran"/>
    <property type="match status" value="1"/>
</dbReference>
<comment type="similarity">
    <text evidence="1">Belongs to the ABC transporter superfamily.</text>
</comment>
<dbReference type="InterPro" id="IPR003439">
    <property type="entry name" value="ABC_transporter-like_ATP-bd"/>
</dbReference>
<organism evidence="6 7">
    <name type="scientific">Carboxydothermus pertinax</name>
    <dbReference type="NCBI Taxonomy" id="870242"/>
    <lineage>
        <taxon>Bacteria</taxon>
        <taxon>Bacillati</taxon>
        <taxon>Bacillota</taxon>
        <taxon>Clostridia</taxon>
        <taxon>Thermoanaerobacterales</taxon>
        <taxon>Thermoanaerobacteraceae</taxon>
        <taxon>Carboxydothermus</taxon>
    </lineage>
</organism>
<evidence type="ECO:0000256" key="4">
    <source>
        <dbReference type="ARBA" id="ARBA00022840"/>
    </source>
</evidence>
<dbReference type="OrthoDB" id="9804819at2"/>
<evidence type="ECO:0000256" key="2">
    <source>
        <dbReference type="ARBA" id="ARBA00022448"/>
    </source>
</evidence>
<dbReference type="Gene3D" id="3.40.50.300">
    <property type="entry name" value="P-loop containing nucleotide triphosphate hydrolases"/>
    <property type="match status" value="1"/>
</dbReference>
<evidence type="ECO:0000256" key="3">
    <source>
        <dbReference type="ARBA" id="ARBA00022741"/>
    </source>
</evidence>
<dbReference type="InterPro" id="IPR003593">
    <property type="entry name" value="AAA+_ATPase"/>
</dbReference>
<dbReference type="STRING" id="870242.cpu_08000"/>
<reference evidence="7" key="1">
    <citation type="submission" date="2016-12" db="EMBL/GenBank/DDBJ databases">
        <title>Draft Genome Sequences od Carboxydothermus pertinax and islandicus, Hydrogenogenic Carboxydotrophic Bacteria.</title>
        <authorList>
            <person name="Fukuyama Y."/>
            <person name="Ohmae K."/>
            <person name="Yoneda Y."/>
            <person name="Yoshida T."/>
            <person name="Sako Y."/>
        </authorList>
    </citation>
    <scope>NUCLEOTIDE SEQUENCE [LARGE SCALE GENOMIC DNA]</scope>
    <source>
        <strain evidence="7">Ug1</strain>
    </source>
</reference>
<dbReference type="SUPFAM" id="SSF52540">
    <property type="entry name" value="P-loop containing nucleoside triphosphate hydrolases"/>
    <property type="match status" value="1"/>
</dbReference>
<comment type="caution">
    <text evidence="6">The sequence shown here is derived from an EMBL/GenBank/DDBJ whole genome shotgun (WGS) entry which is preliminary data.</text>
</comment>
<evidence type="ECO:0000259" key="5">
    <source>
        <dbReference type="PROSITE" id="PS50893"/>
    </source>
</evidence>
<dbReference type="PROSITE" id="PS00211">
    <property type="entry name" value="ABC_TRANSPORTER_1"/>
    <property type="match status" value="1"/>
</dbReference>
<keyword evidence="7" id="KW-1185">Reference proteome</keyword>
<dbReference type="PROSITE" id="PS50893">
    <property type="entry name" value="ABC_TRANSPORTER_2"/>
    <property type="match status" value="1"/>
</dbReference>
<sequence length="243" mass="27401">MVEVYGLSKIFKNIRAVDNLSFQVKEGEVYGLLGENGAGKTTTLRMLATMLKPTSGTAKINGKDLIKEPELVRKKIGILFGGESGLYDRLTARENIMYFAELQDMTKEEIKARIDLLADKFGMREFIDRPAGKLSKGMKQKVAIVRSIIHNPKIMLFDEPTSGLDVSSVREVHDFIKFCREEGKAIIFSSHSMAEVEKLCDKIGIIHKGRLVAEGTIEFLKEKYHTDNLEELFMELVGEKHES</sequence>
<feature type="domain" description="ABC transporter" evidence="5">
    <location>
        <begin position="2"/>
        <end position="233"/>
    </location>
</feature>
<dbReference type="PANTHER" id="PTHR42711">
    <property type="entry name" value="ABC TRANSPORTER ATP-BINDING PROTEIN"/>
    <property type="match status" value="1"/>
</dbReference>
<dbReference type="RefSeq" id="WP_075858778.1">
    <property type="nucleotide sequence ID" value="NZ_BDJK01000011.1"/>
</dbReference>
<dbReference type="PANTHER" id="PTHR42711:SF5">
    <property type="entry name" value="ABC TRANSPORTER ATP-BINDING PROTEIN NATA"/>
    <property type="match status" value="1"/>
</dbReference>
<accession>A0A1L8CTN2</accession>
<keyword evidence="4" id="KW-0067">ATP-binding</keyword>
<dbReference type="GO" id="GO:0016887">
    <property type="term" value="F:ATP hydrolysis activity"/>
    <property type="evidence" value="ECO:0007669"/>
    <property type="project" value="InterPro"/>
</dbReference>
<gene>
    <name evidence="6" type="ORF">cpu_08000</name>
</gene>
<dbReference type="GO" id="GO:0005524">
    <property type="term" value="F:ATP binding"/>
    <property type="evidence" value="ECO:0007669"/>
    <property type="project" value="UniProtKB-KW"/>
</dbReference>
<dbReference type="AlphaFoldDB" id="A0A1L8CTN2"/>
<dbReference type="EMBL" id="BDJK01000011">
    <property type="protein sequence ID" value="GAV22290.1"/>
    <property type="molecule type" value="Genomic_DNA"/>
</dbReference>
<evidence type="ECO:0000313" key="7">
    <source>
        <dbReference type="Proteomes" id="UP000187485"/>
    </source>
</evidence>
<dbReference type="InterPro" id="IPR050763">
    <property type="entry name" value="ABC_transporter_ATP-binding"/>
</dbReference>
<dbReference type="SMART" id="SM00382">
    <property type="entry name" value="AAA"/>
    <property type="match status" value="1"/>
</dbReference>
<protein>
    <submittedName>
        <fullName evidence="6">ABC transporter</fullName>
    </submittedName>
</protein>
<name>A0A1L8CTN2_9THEO</name>
<proteinExistence type="inferred from homology"/>
<dbReference type="Proteomes" id="UP000187485">
    <property type="component" value="Unassembled WGS sequence"/>
</dbReference>